<evidence type="ECO:0000313" key="3">
    <source>
        <dbReference type="Proteomes" id="UP000183417"/>
    </source>
</evidence>
<dbReference type="Proteomes" id="UP000183417">
    <property type="component" value="Unassembled WGS sequence"/>
</dbReference>
<dbReference type="GeneID" id="94691252"/>
<dbReference type="PANTHER" id="PTHR43155:SF2">
    <property type="entry name" value="CYCLIC DI-GMP PHOSPHODIESTERASE PA4108"/>
    <property type="match status" value="1"/>
</dbReference>
<dbReference type="AlphaFoldDB" id="A0A1H3KJ50"/>
<protein>
    <submittedName>
        <fullName evidence="1">Phosphodiesterase</fullName>
    </submittedName>
</protein>
<dbReference type="SUPFAM" id="SSF109604">
    <property type="entry name" value="HD-domain/PDEase-like"/>
    <property type="match status" value="1"/>
</dbReference>
<sequence length="329" mass="36009">MSRRPDDSYEDLLGLWSDLEAALSVLLSAPLQVQGFLVKLQQIDLWLQELIAHDSDAALYLMFQRACSSTVGYSASHALVCACLCHVLARELRLDESEHRTLVYGALTMNIGMNALQDELALQREPLTPAQQQAVQRHPLHSQALLARLFVNDALWLELVGHHHEAVPQQPLSTLAPVQRLVRILGTVDRYAALISPRKSREGRSAAESLRALTQQQRYSDEVGFALVRAVGLCPPGTYVRLDNGDIAVVLRRGEPPQPPLVASVIGADGASLYPPVIHEGEDGPRIRSALARAAITLELDPRTLAQLGVLAARGSQSLYRMVQMPGPV</sequence>
<dbReference type="Gene3D" id="1.10.3210.10">
    <property type="entry name" value="Hypothetical protein af1432"/>
    <property type="match status" value="1"/>
</dbReference>
<reference evidence="2 3" key="1">
    <citation type="submission" date="2016-10" db="EMBL/GenBank/DDBJ databases">
        <authorList>
            <person name="de Groot N.N."/>
        </authorList>
    </citation>
    <scope>NUCLEOTIDE SEQUENCE [LARGE SCALE GENOMIC DNA]</scope>
    <source>
        <strain evidence="2 3">LMG 24775</strain>
    </source>
</reference>
<evidence type="ECO:0000313" key="1">
    <source>
        <dbReference type="EMBL" id="QPS81558.1"/>
    </source>
</evidence>
<accession>A0A1H3KJ50</accession>
<dbReference type="KEGG" id="dla:I6G47_00230"/>
<gene>
    <name evidence="1" type="ORF">I6G47_00230</name>
    <name evidence="2" type="ORF">SAMN05421547_105199</name>
</gene>
<name>A0A1H3KJ50_9BURK</name>
<evidence type="ECO:0000313" key="2">
    <source>
        <dbReference type="EMBL" id="SDY52153.1"/>
    </source>
</evidence>
<dbReference type="Proteomes" id="UP000595064">
    <property type="component" value="Chromosome"/>
</dbReference>
<dbReference type="EMBL" id="CP065748">
    <property type="protein sequence ID" value="QPS81558.1"/>
    <property type="molecule type" value="Genomic_DNA"/>
</dbReference>
<organism evidence="2 3">
    <name type="scientific">Delftia lacustris</name>
    <dbReference type="NCBI Taxonomy" id="558537"/>
    <lineage>
        <taxon>Bacteria</taxon>
        <taxon>Pseudomonadati</taxon>
        <taxon>Pseudomonadota</taxon>
        <taxon>Betaproteobacteria</taxon>
        <taxon>Burkholderiales</taxon>
        <taxon>Comamonadaceae</taxon>
        <taxon>Delftia</taxon>
    </lineage>
</organism>
<proteinExistence type="predicted"/>
<evidence type="ECO:0000313" key="4">
    <source>
        <dbReference type="Proteomes" id="UP000595064"/>
    </source>
</evidence>
<dbReference type="EMBL" id="FNPE01000005">
    <property type="protein sequence ID" value="SDY52153.1"/>
    <property type="molecule type" value="Genomic_DNA"/>
</dbReference>
<dbReference type="RefSeq" id="WP_016451420.1">
    <property type="nucleotide sequence ID" value="NZ_CP065748.1"/>
</dbReference>
<dbReference type="PANTHER" id="PTHR43155">
    <property type="entry name" value="CYCLIC DI-GMP PHOSPHODIESTERASE PA4108-RELATED"/>
    <property type="match status" value="1"/>
</dbReference>
<dbReference type="Pfam" id="PF13487">
    <property type="entry name" value="HD_5"/>
    <property type="match status" value="1"/>
</dbReference>
<reference evidence="1 4" key="2">
    <citation type="submission" date="2020-12" db="EMBL/GenBank/DDBJ databases">
        <title>FDA dAtabase for Regulatory Grade micrObial Sequences (FDA-ARGOS): Supporting development and validation of Infectious Disease Dx tests.</title>
        <authorList>
            <person name="Sproer C."/>
            <person name="Gronow S."/>
            <person name="Severitt S."/>
            <person name="Schroder I."/>
            <person name="Tallon L."/>
            <person name="Sadzewicz L."/>
            <person name="Zhao X."/>
            <person name="Boylan J."/>
            <person name="Ott S."/>
            <person name="Bowen H."/>
            <person name="Vavikolanu K."/>
            <person name="Mehta A."/>
            <person name="Aluvathingal J."/>
            <person name="Nadendla S."/>
            <person name="Lowell S."/>
            <person name="Myers T."/>
            <person name="Yan Y."/>
            <person name="Sichtig H."/>
        </authorList>
    </citation>
    <scope>NUCLEOTIDE SEQUENCE [LARGE SCALE GENOMIC DNA]</scope>
    <source>
        <strain evidence="1 4">FDAARGOS_890</strain>
    </source>
</reference>
<keyword evidence="4" id="KW-1185">Reference proteome</keyword>